<evidence type="ECO:0000313" key="2">
    <source>
        <dbReference type="EMBL" id="RJY14906.1"/>
    </source>
</evidence>
<reference evidence="1" key="2">
    <citation type="submission" date="2018-02" db="EMBL/GenBank/DDBJ databases">
        <authorList>
            <person name="Cohen D.B."/>
            <person name="Kent A.D."/>
        </authorList>
    </citation>
    <scope>NUCLEOTIDE SEQUENCE</scope>
    <source>
        <strain evidence="1">Spain3473</strain>
    </source>
</reference>
<evidence type="ECO:0000313" key="1">
    <source>
        <dbReference type="EMBL" id="RJP13334.1"/>
    </source>
</evidence>
<keyword evidence="4" id="KW-1185">Reference proteome</keyword>
<proteinExistence type="predicted"/>
<comment type="caution">
    <text evidence="1">The sequence shown here is derived from an EMBL/GenBank/DDBJ whole genome shotgun (WGS) entry which is preliminary data.</text>
</comment>
<dbReference type="Proteomes" id="UP000285038">
    <property type="component" value="Unassembled WGS sequence"/>
</dbReference>
<organism evidence="1 3">
    <name type="scientific">Streptococcus pseudopneumoniae</name>
    <dbReference type="NCBI Taxonomy" id="257758"/>
    <lineage>
        <taxon>Bacteria</taxon>
        <taxon>Bacillati</taxon>
        <taxon>Bacillota</taxon>
        <taxon>Bacilli</taxon>
        <taxon>Lactobacillales</taxon>
        <taxon>Streptococcaceae</taxon>
        <taxon>Streptococcus</taxon>
    </lineage>
</organism>
<dbReference type="EMBL" id="PTTJ01000071">
    <property type="protein sequence ID" value="RJP13334.1"/>
    <property type="molecule type" value="Genomic_DNA"/>
</dbReference>
<sequence length="181" mass="20096">MKKIITKCIVIATTLLIMVPSFIGIAYANETKVPNTTVEYIDVAEVEKDLKFLFTEATSYENGVLYVNKELLTERYGTLAPYIVMGIERIYTELNLVQNLQASLQDRDFVSCMRDELIGMIPGMELVDLMRGDIISYIQGKMWGKAASYIAMELAKFGMKSNVAGIVAQLGISAGKCAIWG</sequence>
<accession>A0A3A4NEV6</accession>
<evidence type="ECO:0000313" key="3">
    <source>
        <dbReference type="Proteomes" id="UP000265600"/>
    </source>
</evidence>
<dbReference type="EMBL" id="RAHZ01000006">
    <property type="protein sequence ID" value="RJY14906.1"/>
    <property type="molecule type" value="Genomic_DNA"/>
</dbReference>
<protein>
    <submittedName>
        <fullName evidence="1">Uncharacterized protein</fullName>
    </submittedName>
</protein>
<dbReference type="AlphaFoldDB" id="A0A3A4NEV6"/>
<reference evidence="3" key="1">
    <citation type="submission" date="2018-02" db="EMBL/GenBank/DDBJ databases">
        <authorList>
            <person name="Handem S."/>
        </authorList>
    </citation>
    <scope>NUCLEOTIDE SEQUENCE [LARGE SCALE GENOMIC DNA]</scope>
    <source>
        <strain evidence="2 4">Spain2270</strain>
        <strain evidence="3">Spain3473</strain>
    </source>
</reference>
<dbReference type="Proteomes" id="UP000265600">
    <property type="component" value="Unassembled WGS sequence"/>
</dbReference>
<dbReference type="RefSeq" id="WP_119919840.1">
    <property type="nucleotide sequence ID" value="NZ_PTTJ01000071.1"/>
</dbReference>
<name>A0A3A4NEV6_9STRE</name>
<gene>
    <name evidence="1" type="ORF">C5O69_04645</name>
    <name evidence="2" type="ORF">D6867_00905</name>
</gene>
<evidence type="ECO:0000313" key="4">
    <source>
        <dbReference type="Proteomes" id="UP000285038"/>
    </source>
</evidence>